<dbReference type="InterPro" id="IPR015659">
    <property type="entry name" value="Proline_oxidase"/>
</dbReference>
<dbReference type="GeneID" id="71570283"/>
<evidence type="ECO:0000313" key="3">
    <source>
        <dbReference type="EMBL" id="AFL98341.1"/>
    </source>
</evidence>
<keyword evidence="1 3" id="KW-0560">Oxidoreductase</keyword>
<dbReference type="SUPFAM" id="SSF51730">
    <property type="entry name" value="FAD-linked oxidoreductase"/>
    <property type="match status" value="1"/>
</dbReference>
<evidence type="ECO:0000313" key="4">
    <source>
        <dbReference type="Proteomes" id="UP000006051"/>
    </source>
</evidence>
<dbReference type="Pfam" id="PF01619">
    <property type="entry name" value="Pro_dh"/>
    <property type="match status" value="1"/>
</dbReference>
<dbReference type="GO" id="GO:0010133">
    <property type="term" value="P:L-proline catabolic process to L-glutamate"/>
    <property type="evidence" value="ECO:0007669"/>
    <property type="project" value="TreeGrafter"/>
</dbReference>
<dbReference type="EC" id="1.5.5.2" evidence="3"/>
<dbReference type="PATRIC" id="fig|867902.3.peg.2163"/>
<feature type="domain" description="Proline dehydrogenase" evidence="2">
    <location>
        <begin position="73"/>
        <end position="369"/>
    </location>
</feature>
<dbReference type="STRING" id="867902.Ornrh_2210"/>
<dbReference type="PANTHER" id="PTHR13914">
    <property type="entry name" value="PROLINE OXIDASE"/>
    <property type="match status" value="1"/>
</dbReference>
<dbReference type="EMBL" id="CP003283">
    <property type="protein sequence ID" value="AFL98341.1"/>
    <property type="molecule type" value="Genomic_DNA"/>
</dbReference>
<dbReference type="GO" id="GO:0004657">
    <property type="term" value="F:proline dehydrogenase activity"/>
    <property type="evidence" value="ECO:0007669"/>
    <property type="project" value="UniProtKB-EC"/>
</dbReference>
<dbReference type="InterPro" id="IPR029041">
    <property type="entry name" value="FAD-linked_oxidoreductase-like"/>
</dbReference>
<dbReference type="HOGENOM" id="CLU_018202_3_0_10"/>
<dbReference type="Gene3D" id="3.20.20.220">
    <property type="match status" value="1"/>
</dbReference>
<dbReference type="GO" id="GO:0071949">
    <property type="term" value="F:FAD binding"/>
    <property type="evidence" value="ECO:0007669"/>
    <property type="project" value="TreeGrafter"/>
</dbReference>
<accession>I4A307</accession>
<dbReference type="InterPro" id="IPR002872">
    <property type="entry name" value="Proline_DH_dom"/>
</dbReference>
<reference evidence="3 4" key="1">
    <citation type="submission" date="2012-06" db="EMBL/GenBank/DDBJ databases">
        <title>The complete genome of Ornithobacterium rhinotracheale DSM 15997.</title>
        <authorList>
            <consortium name="US DOE Joint Genome Institute (JGI-PGF)"/>
            <person name="Lucas S."/>
            <person name="Copeland A."/>
            <person name="Lapidus A."/>
            <person name="Goodwin L."/>
            <person name="Pitluck S."/>
            <person name="Peters L."/>
            <person name="Mikhailova N."/>
            <person name="Teshima H."/>
            <person name="Kyrpides N."/>
            <person name="Mavromatis K."/>
            <person name="Pagani I."/>
            <person name="Ivanova N."/>
            <person name="Ovchinnikova G."/>
            <person name="Zeytun A."/>
            <person name="Detter J.C."/>
            <person name="Han C."/>
            <person name="Land M."/>
            <person name="Hauser L."/>
            <person name="Markowitz V."/>
            <person name="Cheng J.-F."/>
            <person name="Hugenholtz P."/>
            <person name="Woyke T."/>
            <person name="Wu D."/>
            <person name="Lang E."/>
            <person name="Kopitz M."/>
            <person name="Brambilla E."/>
            <person name="Klenk H.-P."/>
            <person name="Eisen J.A."/>
        </authorList>
    </citation>
    <scope>NUCLEOTIDE SEQUENCE [LARGE SCALE GENOMIC DNA]</scope>
    <source>
        <strain evidence="4">ATCC 51463 / DSM 15997 / CCUG 23171 / LMG 9086</strain>
    </source>
</reference>
<dbReference type="RefSeq" id="WP_014791843.1">
    <property type="nucleotide sequence ID" value="NC_018016.1"/>
</dbReference>
<gene>
    <name evidence="3" type="ordered locus">Ornrh_2210</name>
</gene>
<dbReference type="AlphaFoldDB" id="I4A307"/>
<protein>
    <submittedName>
        <fullName evidence="3">Proline dehydrogenase</fullName>
        <ecNumber evidence="3">1.5.5.2</ecNumber>
    </submittedName>
</protein>
<dbReference type="Proteomes" id="UP000006051">
    <property type="component" value="Chromosome"/>
</dbReference>
<keyword evidence="4" id="KW-1185">Reference proteome</keyword>
<dbReference type="eggNOG" id="COG0506">
    <property type="taxonomic scope" value="Bacteria"/>
</dbReference>
<name>I4A307_ORNRL</name>
<evidence type="ECO:0000256" key="1">
    <source>
        <dbReference type="ARBA" id="ARBA00023002"/>
    </source>
</evidence>
<dbReference type="PANTHER" id="PTHR13914:SF0">
    <property type="entry name" value="PROLINE DEHYDROGENASE 1, MITOCHONDRIAL"/>
    <property type="match status" value="1"/>
</dbReference>
<sequence length="387" mass="44926">MKFFENTEIAFRSKSDYELKRAYLLFKSVNYNFLVNFGAVSLPIFKNIPGVKTLVKNTIFDHFCGGENLQESLQTVDRLYEQNVGSILDYSIEGKEDEKSYDACFYEILSIIDLAENNPKIPFVVFKPTGYGNIDLYEKVGKKQQLSPAEHTAWEHIKTRYYKTCKKAYEKGVKIMIDAEETWLQDAADDLAQEMMKTFNKERVVVLNTLQMYRTDRLEYLKNEFKKAEEEGYYLGFKIVRGAYMEKERERAQKMGYPSPIQPNKAATDVSYNAAIDFITEHHDRIFLFAGTHNEESCMNLKNKIDQNSELKDCWFGQLLGMSDNISFVLGENGYHVAKYVPFGPVKEVIPYLIRRAQENTSVAGQSNRELTLIEKELQRRKELKQS</sequence>
<organism evidence="3 4">
    <name type="scientific">Ornithobacterium rhinotracheale (strain ATCC 51463 / DSM 15997 / CCUG 23171 / CIP 104009 / LMG 9086)</name>
    <dbReference type="NCBI Taxonomy" id="867902"/>
    <lineage>
        <taxon>Bacteria</taxon>
        <taxon>Pseudomonadati</taxon>
        <taxon>Bacteroidota</taxon>
        <taxon>Flavobacteriia</taxon>
        <taxon>Flavobacteriales</taxon>
        <taxon>Weeksellaceae</taxon>
        <taxon>Ornithobacterium</taxon>
    </lineage>
</organism>
<evidence type="ECO:0000259" key="2">
    <source>
        <dbReference type="Pfam" id="PF01619"/>
    </source>
</evidence>
<dbReference type="GeneID" id="97258791"/>
<proteinExistence type="predicted"/>
<dbReference type="KEGG" id="orh:Ornrh_2210"/>